<proteinExistence type="predicted"/>
<evidence type="ECO:0000313" key="2">
    <source>
        <dbReference type="EMBL" id="MBS9476845.1"/>
    </source>
</evidence>
<gene>
    <name evidence="2" type="ORF">KIP89_06970</name>
</gene>
<evidence type="ECO:0000256" key="1">
    <source>
        <dbReference type="SAM" id="SignalP"/>
    </source>
</evidence>
<evidence type="ECO:0000313" key="3">
    <source>
        <dbReference type="Proteomes" id="UP001166585"/>
    </source>
</evidence>
<sequence>MRRAGTALVLTALFGILPATAEAGTATVTFVAPETYRDGNLGWGPVDQRLTLEGLTRILQRLAAARLPAGDTLEVSVRDIDLAGAINPLASRTGTLRVMRQDTWPSITLTYTLRRNGRVMARGEETVRAMNYLMDPVAVRSVEPLRFETALLSKWLTTTLRPYLATQAQG</sequence>
<accession>A0ABS5R598</accession>
<dbReference type="InterPro" id="IPR021557">
    <property type="entry name" value="DUF3016"/>
</dbReference>
<keyword evidence="1" id="KW-0732">Signal</keyword>
<dbReference type="RefSeq" id="WP_213754687.1">
    <property type="nucleotide sequence ID" value="NZ_JAHCQH010000015.1"/>
</dbReference>
<dbReference type="Pfam" id="PF11454">
    <property type="entry name" value="DUF3016"/>
    <property type="match status" value="1"/>
</dbReference>
<comment type="caution">
    <text evidence="2">The sequence shown here is derived from an EMBL/GenBank/DDBJ whole genome shotgun (WGS) entry which is preliminary data.</text>
</comment>
<name>A0ABS5R598_9HYPH</name>
<reference evidence="2" key="1">
    <citation type="submission" date="2021-05" db="EMBL/GenBank/DDBJ databases">
        <authorList>
            <person name="Sun Q."/>
            <person name="Inoue M."/>
        </authorList>
    </citation>
    <scope>NUCLEOTIDE SEQUENCE</scope>
    <source>
        <strain evidence="2">VKM B-3255</strain>
    </source>
</reference>
<feature type="signal peptide" evidence="1">
    <location>
        <begin position="1"/>
        <end position="21"/>
    </location>
</feature>
<dbReference type="Proteomes" id="UP001166585">
    <property type="component" value="Unassembled WGS sequence"/>
</dbReference>
<feature type="chain" id="PRO_5045993115" evidence="1">
    <location>
        <begin position="22"/>
        <end position="170"/>
    </location>
</feature>
<organism evidence="2 3">
    <name type="scientific">Ancylobacter radicis</name>
    <dbReference type="NCBI Taxonomy" id="2836179"/>
    <lineage>
        <taxon>Bacteria</taxon>
        <taxon>Pseudomonadati</taxon>
        <taxon>Pseudomonadota</taxon>
        <taxon>Alphaproteobacteria</taxon>
        <taxon>Hyphomicrobiales</taxon>
        <taxon>Xanthobacteraceae</taxon>
        <taxon>Ancylobacter</taxon>
    </lineage>
</organism>
<dbReference type="EMBL" id="JAHCQH010000015">
    <property type="protein sequence ID" value="MBS9476845.1"/>
    <property type="molecule type" value="Genomic_DNA"/>
</dbReference>
<keyword evidence="3" id="KW-1185">Reference proteome</keyword>
<protein>
    <submittedName>
        <fullName evidence="2">DUF3016 domain-containing protein</fullName>
    </submittedName>
</protein>